<evidence type="ECO:0000313" key="3">
    <source>
        <dbReference type="Proteomes" id="UP000235145"/>
    </source>
</evidence>
<organism evidence="2 3">
    <name type="scientific">Lactuca sativa</name>
    <name type="common">Garden lettuce</name>
    <dbReference type="NCBI Taxonomy" id="4236"/>
    <lineage>
        <taxon>Eukaryota</taxon>
        <taxon>Viridiplantae</taxon>
        <taxon>Streptophyta</taxon>
        <taxon>Embryophyta</taxon>
        <taxon>Tracheophyta</taxon>
        <taxon>Spermatophyta</taxon>
        <taxon>Magnoliopsida</taxon>
        <taxon>eudicotyledons</taxon>
        <taxon>Gunneridae</taxon>
        <taxon>Pentapetalae</taxon>
        <taxon>asterids</taxon>
        <taxon>campanulids</taxon>
        <taxon>Asterales</taxon>
        <taxon>Asteraceae</taxon>
        <taxon>Cichorioideae</taxon>
        <taxon>Cichorieae</taxon>
        <taxon>Lactucinae</taxon>
        <taxon>Lactuca</taxon>
    </lineage>
</organism>
<dbReference type="EMBL" id="NBSK02000007">
    <property type="protein sequence ID" value="KAJ0197500.1"/>
    <property type="molecule type" value="Genomic_DNA"/>
</dbReference>
<accession>A0A9R1X1V6</accession>
<evidence type="ECO:0000313" key="2">
    <source>
        <dbReference type="EMBL" id="KAJ0197500.1"/>
    </source>
</evidence>
<evidence type="ECO:0000256" key="1">
    <source>
        <dbReference type="SAM" id="MobiDB-lite"/>
    </source>
</evidence>
<comment type="caution">
    <text evidence="2">The sequence shown here is derived from an EMBL/GenBank/DDBJ whole genome shotgun (WGS) entry which is preliminary data.</text>
</comment>
<keyword evidence="3" id="KW-1185">Reference proteome</keyword>
<feature type="compositionally biased region" description="Basic residues" evidence="1">
    <location>
        <begin position="352"/>
        <end position="366"/>
    </location>
</feature>
<dbReference type="Proteomes" id="UP000235145">
    <property type="component" value="Unassembled WGS sequence"/>
</dbReference>
<gene>
    <name evidence="2" type="ORF">LSAT_V11C700347660</name>
</gene>
<dbReference type="AlphaFoldDB" id="A0A9R1X1V6"/>
<proteinExistence type="predicted"/>
<sequence length="366" mass="42613">MKGLRYRVPPVIYYNFLVPGGDFHFGLRPLGNDEDIVNFAQYVSEHKVMKVYTEHGETRLLTYFLNPKPVQKVTFVWLDEDIPEEVQHTNEAPEEVQHIGEAPEEKADEAPLIPTLNVDVQEISTLPRCTSLLLVDVVPTPPNQTEIHGNELLQVVSLSPKYNRRKVTRKDCSKILYMDGIEGSQRDQEDISKDNDYWVDEDNVIDDVEVDMRDFNISIDTKAEFLDKRVRNPRQHESDEVPDKFDVIENDAFYYMDGDSDHERKRRAAIKRLCKEKSYYLSEVHKFHFQKGQKYNSKHDLKEKIKLHAQKTKKKYFLSKNDKFRLRTICKGVVAFSGDVVGEPTHAEKSKVKSKKNNKRGNVKKK</sequence>
<reference evidence="2 3" key="1">
    <citation type="journal article" date="2017" name="Nat. Commun.">
        <title>Genome assembly with in vitro proximity ligation data and whole-genome triplication in lettuce.</title>
        <authorList>
            <person name="Reyes-Chin-Wo S."/>
            <person name="Wang Z."/>
            <person name="Yang X."/>
            <person name="Kozik A."/>
            <person name="Arikit S."/>
            <person name="Song C."/>
            <person name="Xia L."/>
            <person name="Froenicke L."/>
            <person name="Lavelle D.O."/>
            <person name="Truco M.J."/>
            <person name="Xia R."/>
            <person name="Zhu S."/>
            <person name="Xu C."/>
            <person name="Xu H."/>
            <person name="Xu X."/>
            <person name="Cox K."/>
            <person name="Korf I."/>
            <person name="Meyers B.C."/>
            <person name="Michelmore R.W."/>
        </authorList>
    </citation>
    <scope>NUCLEOTIDE SEQUENCE [LARGE SCALE GENOMIC DNA]</scope>
    <source>
        <strain evidence="3">cv. Salinas</strain>
        <tissue evidence="2">Seedlings</tissue>
    </source>
</reference>
<protein>
    <submittedName>
        <fullName evidence="2">Uncharacterized protein</fullName>
    </submittedName>
</protein>
<name>A0A9R1X1V6_LACSA</name>
<feature type="region of interest" description="Disordered" evidence="1">
    <location>
        <begin position="344"/>
        <end position="366"/>
    </location>
</feature>